<accession>A0A1A8VRW8</accession>
<name>A0A1A8VRW8_PLAOA</name>
<protein>
    <submittedName>
        <fullName evidence="2">PIR Superfamily Protein</fullName>
    </submittedName>
</protein>
<evidence type="ECO:0000313" key="3">
    <source>
        <dbReference type="Proteomes" id="UP000078560"/>
    </source>
</evidence>
<dbReference type="EMBL" id="FLQU01000196">
    <property type="protein sequence ID" value="SBS82058.1"/>
    <property type="molecule type" value="Genomic_DNA"/>
</dbReference>
<evidence type="ECO:0000313" key="2">
    <source>
        <dbReference type="EMBL" id="SBS82058.1"/>
    </source>
</evidence>
<keyword evidence="1" id="KW-0472">Membrane</keyword>
<feature type="transmembrane region" description="Helical" evidence="1">
    <location>
        <begin position="235"/>
        <end position="262"/>
    </location>
</feature>
<keyword evidence="1" id="KW-0812">Transmembrane</keyword>
<gene>
    <name evidence="2" type="ORF">POVCU2_0013670</name>
</gene>
<sequence>MEAEEDDFDNAEEIESYVAGEDYYSSINLFHEYAEKFNDAATNSNTHNCEVQCNYISTNHFKGDEFINICYELAKYLNLINKNYSGDQSVPCKYLNYILNSNTKFNNFSTYASSKLFGAYKELSTKLNICVSYIEYLEKKDVLEKLIKLYNLQDYLDKIEKSMKTSETKACDCAKKFATHYEDNKHSCHEHDMDGFCIQLKSLEQSFFQYMNGKNCPDIQKTLEAIIENSRTPSYIVPTVMILVIPLIFFILYKFTPFGYWINLLIRRKKNILKNITEDTISLQDTGEHKLSETNCKFNIKYHSLENS</sequence>
<evidence type="ECO:0000256" key="1">
    <source>
        <dbReference type="SAM" id="Phobius"/>
    </source>
</evidence>
<organism evidence="2 3">
    <name type="scientific">Plasmodium ovale curtisi</name>
    <dbReference type="NCBI Taxonomy" id="864141"/>
    <lineage>
        <taxon>Eukaryota</taxon>
        <taxon>Sar</taxon>
        <taxon>Alveolata</taxon>
        <taxon>Apicomplexa</taxon>
        <taxon>Aconoidasida</taxon>
        <taxon>Haemosporida</taxon>
        <taxon>Plasmodiidae</taxon>
        <taxon>Plasmodium</taxon>
        <taxon>Plasmodium (Plasmodium)</taxon>
    </lineage>
</organism>
<keyword evidence="1" id="KW-1133">Transmembrane helix</keyword>
<proteinExistence type="predicted"/>
<dbReference type="AlphaFoldDB" id="A0A1A8VRW8"/>
<dbReference type="InterPro" id="IPR008780">
    <property type="entry name" value="Plasmodium_Vir"/>
</dbReference>
<dbReference type="Proteomes" id="UP000078560">
    <property type="component" value="Unassembled WGS sequence"/>
</dbReference>
<reference evidence="3" key="1">
    <citation type="submission" date="2016-05" db="EMBL/GenBank/DDBJ databases">
        <authorList>
            <person name="Naeem Raeece"/>
        </authorList>
    </citation>
    <scope>NUCLEOTIDE SEQUENCE [LARGE SCALE GENOMIC DNA]</scope>
</reference>
<dbReference type="Pfam" id="PF05795">
    <property type="entry name" value="Plasmodium_Vir"/>
    <property type="match status" value="1"/>
</dbReference>